<dbReference type="Proteomes" id="UP000188268">
    <property type="component" value="Unassembled WGS sequence"/>
</dbReference>
<dbReference type="Pfam" id="PF13456">
    <property type="entry name" value="RVT_3"/>
    <property type="match status" value="1"/>
</dbReference>
<dbReference type="InterPro" id="IPR012337">
    <property type="entry name" value="RNaseH-like_sf"/>
</dbReference>
<feature type="domain" description="RNase H type-1" evidence="1">
    <location>
        <begin position="6"/>
        <end position="90"/>
    </location>
</feature>
<dbReference type="CDD" id="cd06222">
    <property type="entry name" value="RNase_H_like"/>
    <property type="match status" value="1"/>
</dbReference>
<reference evidence="2 3" key="1">
    <citation type="submission" date="2013-09" db="EMBL/GenBank/DDBJ databases">
        <title>Corchorus capsularis genome sequencing.</title>
        <authorList>
            <person name="Alam M."/>
            <person name="Haque M.S."/>
            <person name="Islam M.S."/>
            <person name="Emdad E.M."/>
            <person name="Islam M.M."/>
            <person name="Ahmed B."/>
            <person name="Halim A."/>
            <person name="Hossen Q.M.M."/>
            <person name="Hossain M.Z."/>
            <person name="Ahmed R."/>
            <person name="Khan M.M."/>
            <person name="Islam R."/>
            <person name="Rashid M.M."/>
            <person name="Khan S.A."/>
            <person name="Rahman M.S."/>
            <person name="Alam M."/>
        </authorList>
    </citation>
    <scope>NUCLEOTIDE SEQUENCE [LARGE SCALE GENOMIC DNA]</scope>
    <source>
        <strain evidence="3">cv. CVL-1</strain>
        <tissue evidence="2">Whole seedling</tissue>
    </source>
</reference>
<dbReference type="Gene3D" id="3.30.420.10">
    <property type="entry name" value="Ribonuclease H-like superfamily/Ribonuclease H"/>
    <property type="match status" value="1"/>
</dbReference>
<protein>
    <recommendedName>
        <fullName evidence="1">RNase H type-1 domain-containing protein</fullName>
    </recommendedName>
</protein>
<dbReference type="PANTHER" id="PTHR47723">
    <property type="entry name" value="OS05G0353850 PROTEIN"/>
    <property type="match status" value="1"/>
</dbReference>
<dbReference type="InterPro" id="IPR036397">
    <property type="entry name" value="RNaseH_sf"/>
</dbReference>
<evidence type="ECO:0000259" key="1">
    <source>
        <dbReference type="Pfam" id="PF13456"/>
    </source>
</evidence>
<dbReference type="InterPro" id="IPR002156">
    <property type="entry name" value="RNaseH_domain"/>
</dbReference>
<keyword evidence="3" id="KW-1185">Reference proteome</keyword>
<dbReference type="PANTHER" id="PTHR47723:SF13">
    <property type="entry name" value="PUTATIVE-RELATED"/>
    <property type="match status" value="1"/>
</dbReference>
<proteinExistence type="predicted"/>
<gene>
    <name evidence="2" type="ORF">CCACVL1_11015</name>
</gene>
<dbReference type="AlphaFoldDB" id="A0A1R3INC7"/>
<evidence type="ECO:0000313" key="2">
    <source>
        <dbReference type="EMBL" id="OMO84077.1"/>
    </source>
</evidence>
<dbReference type="OMA" id="WILEIRH"/>
<sequence>MKIGLTDSLLAELWGIREGLRLAKSLNLRNVVVQMDASVVVNFLNQGITPTYLNSVLVQEALELAKGDWIREIIHVYMEGNRCADFLANFGHDNLIGSVELLDPPLGLLPLLEQDMDSVTFRGN</sequence>
<dbReference type="InterPro" id="IPR044730">
    <property type="entry name" value="RNase_H-like_dom_plant"/>
</dbReference>
<dbReference type="GO" id="GO:0003676">
    <property type="term" value="F:nucleic acid binding"/>
    <property type="evidence" value="ECO:0007669"/>
    <property type="project" value="InterPro"/>
</dbReference>
<name>A0A1R3INC7_COCAP</name>
<evidence type="ECO:0000313" key="3">
    <source>
        <dbReference type="Proteomes" id="UP000188268"/>
    </source>
</evidence>
<dbReference type="Gramene" id="OMO84077">
    <property type="protein sequence ID" value="OMO84077"/>
    <property type="gene ID" value="CCACVL1_11015"/>
</dbReference>
<dbReference type="InterPro" id="IPR053151">
    <property type="entry name" value="RNase_H-like"/>
</dbReference>
<dbReference type="OrthoDB" id="1001796at2759"/>
<organism evidence="2 3">
    <name type="scientific">Corchorus capsularis</name>
    <name type="common">Jute</name>
    <dbReference type="NCBI Taxonomy" id="210143"/>
    <lineage>
        <taxon>Eukaryota</taxon>
        <taxon>Viridiplantae</taxon>
        <taxon>Streptophyta</taxon>
        <taxon>Embryophyta</taxon>
        <taxon>Tracheophyta</taxon>
        <taxon>Spermatophyta</taxon>
        <taxon>Magnoliopsida</taxon>
        <taxon>eudicotyledons</taxon>
        <taxon>Gunneridae</taxon>
        <taxon>Pentapetalae</taxon>
        <taxon>rosids</taxon>
        <taxon>malvids</taxon>
        <taxon>Malvales</taxon>
        <taxon>Malvaceae</taxon>
        <taxon>Grewioideae</taxon>
        <taxon>Apeibeae</taxon>
        <taxon>Corchorus</taxon>
    </lineage>
</organism>
<dbReference type="GO" id="GO:0004523">
    <property type="term" value="F:RNA-DNA hybrid ribonuclease activity"/>
    <property type="evidence" value="ECO:0007669"/>
    <property type="project" value="InterPro"/>
</dbReference>
<dbReference type="EMBL" id="AWWV01009777">
    <property type="protein sequence ID" value="OMO84077.1"/>
    <property type="molecule type" value="Genomic_DNA"/>
</dbReference>
<accession>A0A1R3INC7</accession>
<comment type="caution">
    <text evidence="2">The sequence shown here is derived from an EMBL/GenBank/DDBJ whole genome shotgun (WGS) entry which is preliminary data.</text>
</comment>
<dbReference type="SUPFAM" id="SSF53098">
    <property type="entry name" value="Ribonuclease H-like"/>
    <property type="match status" value="1"/>
</dbReference>